<evidence type="ECO:0000313" key="3">
    <source>
        <dbReference type="Proteomes" id="UP001175271"/>
    </source>
</evidence>
<accession>A0AA39I463</accession>
<dbReference type="Proteomes" id="UP001175271">
    <property type="component" value="Unassembled WGS sequence"/>
</dbReference>
<evidence type="ECO:0000256" key="1">
    <source>
        <dbReference type="SAM" id="Phobius"/>
    </source>
</evidence>
<name>A0AA39I463_9BILA</name>
<organism evidence="2 3">
    <name type="scientific">Steinernema hermaphroditum</name>
    <dbReference type="NCBI Taxonomy" id="289476"/>
    <lineage>
        <taxon>Eukaryota</taxon>
        <taxon>Metazoa</taxon>
        <taxon>Ecdysozoa</taxon>
        <taxon>Nematoda</taxon>
        <taxon>Chromadorea</taxon>
        <taxon>Rhabditida</taxon>
        <taxon>Tylenchina</taxon>
        <taxon>Panagrolaimomorpha</taxon>
        <taxon>Strongyloidoidea</taxon>
        <taxon>Steinernematidae</taxon>
        <taxon>Steinernema</taxon>
    </lineage>
</organism>
<gene>
    <name evidence="2" type="ORF">QR680_013040</name>
</gene>
<proteinExistence type="predicted"/>
<keyword evidence="3" id="KW-1185">Reference proteome</keyword>
<dbReference type="AlphaFoldDB" id="A0AA39I463"/>
<dbReference type="EMBL" id="JAUCMV010000002">
    <property type="protein sequence ID" value="KAK0417488.1"/>
    <property type="molecule type" value="Genomic_DNA"/>
</dbReference>
<protein>
    <submittedName>
        <fullName evidence="2">Uncharacterized protein</fullName>
    </submittedName>
</protein>
<evidence type="ECO:0000313" key="2">
    <source>
        <dbReference type="EMBL" id="KAK0417488.1"/>
    </source>
</evidence>
<sequence length="222" mass="23525">MGPKSPRDDQGTRMTLVKPVLKAKNGKCAGRRSNFVRLMGTGVATTKLTNLSLAGPIHQVTGSPDVAPSGLIASDVSASPESPSEPLPFRSAIAAYIPPAVLLPSQCAEMLPDLEVPVYPVFALLSLGLVLLLIGIVLRFAFTRPPWILSKTEPWKAVDFVRGSLPSISTIASFPDLPQIVVDDPPDYEEARSSPCPSYEDVVVSVDGAVARSSLDLLAVIP</sequence>
<keyword evidence="1" id="KW-0812">Transmembrane</keyword>
<comment type="caution">
    <text evidence="2">The sequence shown here is derived from an EMBL/GenBank/DDBJ whole genome shotgun (WGS) entry which is preliminary data.</text>
</comment>
<feature type="transmembrane region" description="Helical" evidence="1">
    <location>
        <begin position="118"/>
        <end position="142"/>
    </location>
</feature>
<keyword evidence="1" id="KW-1133">Transmembrane helix</keyword>
<reference evidence="2" key="1">
    <citation type="submission" date="2023-06" db="EMBL/GenBank/DDBJ databases">
        <title>Genomic analysis of the entomopathogenic nematode Steinernema hermaphroditum.</title>
        <authorList>
            <person name="Schwarz E.M."/>
            <person name="Heppert J.K."/>
            <person name="Baniya A."/>
            <person name="Schwartz H.T."/>
            <person name="Tan C.-H."/>
            <person name="Antoshechkin I."/>
            <person name="Sternberg P.W."/>
            <person name="Goodrich-Blair H."/>
            <person name="Dillman A.R."/>
        </authorList>
    </citation>
    <scope>NUCLEOTIDE SEQUENCE</scope>
    <source>
        <strain evidence="2">PS9179</strain>
        <tissue evidence="2">Whole animal</tissue>
    </source>
</reference>
<keyword evidence="1" id="KW-0472">Membrane</keyword>